<dbReference type="EMBL" id="CAJOBJ010064285">
    <property type="protein sequence ID" value="CAF4431522.1"/>
    <property type="molecule type" value="Genomic_DNA"/>
</dbReference>
<evidence type="ECO:0000313" key="13">
    <source>
        <dbReference type="EMBL" id="CAF2131405.1"/>
    </source>
</evidence>
<organism evidence="11 21">
    <name type="scientific">Rotaria magnacalcarata</name>
    <dbReference type="NCBI Taxonomy" id="392030"/>
    <lineage>
        <taxon>Eukaryota</taxon>
        <taxon>Metazoa</taxon>
        <taxon>Spiralia</taxon>
        <taxon>Gnathifera</taxon>
        <taxon>Rotifera</taxon>
        <taxon>Eurotatoria</taxon>
        <taxon>Bdelloidea</taxon>
        <taxon>Philodinida</taxon>
        <taxon>Philodinidae</taxon>
        <taxon>Rotaria</taxon>
    </lineage>
</organism>
<evidence type="ECO:0000256" key="1">
    <source>
        <dbReference type="ARBA" id="ARBA00004651"/>
    </source>
</evidence>
<feature type="transmembrane region" description="Helical" evidence="9">
    <location>
        <begin position="87"/>
        <end position="109"/>
    </location>
</feature>
<evidence type="ECO:0000313" key="19">
    <source>
        <dbReference type="EMBL" id="CAF4431522.1"/>
    </source>
</evidence>
<dbReference type="EMBL" id="CAJOBF010012658">
    <property type="protein sequence ID" value="CAF4321110.1"/>
    <property type="molecule type" value="Genomic_DNA"/>
</dbReference>
<dbReference type="EMBL" id="CAJNRG010011602">
    <property type="protein sequence ID" value="CAF2133788.1"/>
    <property type="molecule type" value="Genomic_DNA"/>
</dbReference>
<evidence type="ECO:0000313" key="17">
    <source>
        <dbReference type="EMBL" id="CAF4321110.1"/>
    </source>
</evidence>
<dbReference type="Proteomes" id="UP000663856">
    <property type="component" value="Unassembled WGS sequence"/>
</dbReference>
<dbReference type="Proteomes" id="UP000663824">
    <property type="component" value="Unassembled WGS sequence"/>
</dbReference>
<evidence type="ECO:0000256" key="9">
    <source>
        <dbReference type="SAM" id="Phobius"/>
    </source>
</evidence>
<dbReference type="PANTHER" id="PTHR24229">
    <property type="entry name" value="NEUROPEPTIDES RECEPTOR"/>
    <property type="match status" value="1"/>
</dbReference>
<dbReference type="EMBL" id="CAJOBI010004190">
    <property type="protein sequence ID" value="CAF3993613.1"/>
    <property type="molecule type" value="Genomic_DNA"/>
</dbReference>
<dbReference type="GO" id="GO:0042277">
    <property type="term" value="F:peptide binding"/>
    <property type="evidence" value="ECO:0007669"/>
    <property type="project" value="TreeGrafter"/>
</dbReference>
<feature type="transmembrane region" description="Helical" evidence="9">
    <location>
        <begin position="130"/>
        <end position="150"/>
    </location>
</feature>
<dbReference type="Proteomes" id="UP000663842">
    <property type="component" value="Unassembled WGS sequence"/>
</dbReference>
<gene>
    <name evidence="20" type="ORF">BYL167_LOCUS38528</name>
    <name evidence="12" type="ORF">CJN711_LOCUS33901</name>
    <name evidence="19" type="ORF">GIL414_LOCUS31565</name>
    <name evidence="11" type="ORF">KQP761_LOCUS20303</name>
    <name evidence="15" type="ORF">MBJ925_LOCUS34693</name>
    <name evidence="18" type="ORF">OVN521_LOCUS32343</name>
    <name evidence="16" type="ORF">SMN809_LOCUS11537</name>
    <name evidence="17" type="ORF">UXM345_LOCUS34474</name>
    <name evidence="13" type="ORF">WKI299_LOCUS26364</name>
    <name evidence="14" type="ORF">XDN619_LOCUS25251</name>
</gene>
<feature type="transmembrane region" description="Helical" evidence="9">
    <location>
        <begin position="162"/>
        <end position="190"/>
    </location>
</feature>
<keyword evidence="2" id="KW-1003">Cell membrane</keyword>
<dbReference type="GO" id="GO:0005886">
    <property type="term" value="C:plasma membrane"/>
    <property type="evidence" value="ECO:0007669"/>
    <property type="project" value="UniProtKB-SubCell"/>
</dbReference>
<dbReference type="InterPro" id="IPR017452">
    <property type="entry name" value="GPCR_Rhodpsn_7TM"/>
</dbReference>
<dbReference type="EMBL" id="CAJOBH010090245">
    <property type="protein sequence ID" value="CAF4561470.1"/>
    <property type="molecule type" value="Genomic_DNA"/>
</dbReference>
<keyword evidence="8" id="KW-0807">Transducer</keyword>
<reference evidence="11" key="1">
    <citation type="submission" date="2021-02" db="EMBL/GenBank/DDBJ databases">
        <authorList>
            <person name="Nowell W R."/>
        </authorList>
    </citation>
    <scope>NUCLEOTIDE SEQUENCE</scope>
</reference>
<feature type="transmembrane region" description="Helical" evidence="9">
    <location>
        <begin position="46"/>
        <end position="67"/>
    </location>
</feature>
<evidence type="ECO:0000313" key="18">
    <source>
        <dbReference type="EMBL" id="CAF4332053.1"/>
    </source>
</evidence>
<name>A0A815ZC46_9BILA</name>
<dbReference type="EMBL" id="CAJNOV010016404">
    <property type="protein sequence ID" value="CAF1589824.1"/>
    <property type="molecule type" value="Genomic_DNA"/>
</dbReference>
<dbReference type="InterPro" id="IPR000276">
    <property type="entry name" value="GPCR_Rhodpsn"/>
</dbReference>
<dbReference type="AlphaFoldDB" id="A0A815ZC46"/>
<dbReference type="Pfam" id="PF00001">
    <property type="entry name" value="7tm_1"/>
    <property type="match status" value="1"/>
</dbReference>
<keyword evidence="5" id="KW-0297">G-protein coupled receptor</keyword>
<dbReference type="GO" id="GO:0043005">
    <property type="term" value="C:neuron projection"/>
    <property type="evidence" value="ECO:0007669"/>
    <property type="project" value="TreeGrafter"/>
</dbReference>
<dbReference type="Proteomes" id="UP000663887">
    <property type="component" value="Unassembled WGS sequence"/>
</dbReference>
<evidence type="ECO:0000313" key="21">
    <source>
        <dbReference type="Proteomes" id="UP000663834"/>
    </source>
</evidence>
<dbReference type="GO" id="GO:0004930">
    <property type="term" value="F:G protein-coupled receptor activity"/>
    <property type="evidence" value="ECO:0007669"/>
    <property type="project" value="UniProtKB-KW"/>
</dbReference>
<dbReference type="Gene3D" id="1.20.1070.10">
    <property type="entry name" value="Rhodopsin 7-helix transmembrane proteins"/>
    <property type="match status" value="1"/>
</dbReference>
<evidence type="ECO:0000313" key="14">
    <source>
        <dbReference type="EMBL" id="CAF2133788.1"/>
    </source>
</evidence>
<evidence type="ECO:0000313" key="16">
    <source>
        <dbReference type="EMBL" id="CAF3993613.1"/>
    </source>
</evidence>
<evidence type="ECO:0000313" key="12">
    <source>
        <dbReference type="EMBL" id="CAF1589824.1"/>
    </source>
</evidence>
<keyword evidence="4 9" id="KW-1133">Transmembrane helix</keyword>
<dbReference type="Proteomes" id="UP000663866">
    <property type="component" value="Unassembled WGS sequence"/>
</dbReference>
<evidence type="ECO:0000256" key="2">
    <source>
        <dbReference type="ARBA" id="ARBA00022475"/>
    </source>
</evidence>
<evidence type="ECO:0000256" key="5">
    <source>
        <dbReference type="ARBA" id="ARBA00023040"/>
    </source>
</evidence>
<comment type="caution">
    <text evidence="11">The sequence shown here is derived from an EMBL/GenBank/DDBJ whole genome shotgun (WGS) entry which is preliminary data.</text>
</comment>
<keyword evidence="7" id="KW-0675">Receptor</keyword>
<protein>
    <recommendedName>
        <fullName evidence="10">G-protein coupled receptors family 1 profile domain-containing protein</fullName>
    </recommendedName>
</protein>
<dbReference type="Proteomes" id="UP000681720">
    <property type="component" value="Unassembled WGS sequence"/>
</dbReference>
<dbReference type="SUPFAM" id="SSF81321">
    <property type="entry name" value="Family A G protein-coupled receptor-like"/>
    <property type="match status" value="1"/>
</dbReference>
<dbReference type="Proteomes" id="UP000663834">
    <property type="component" value="Unassembled WGS sequence"/>
</dbReference>
<evidence type="ECO:0000313" key="20">
    <source>
        <dbReference type="EMBL" id="CAF4561470.1"/>
    </source>
</evidence>
<dbReference type="EMBL" id="CAJNRE010019068">
    <property type="protein sequence ID" value="CAF2187467.1"/>
    <property type="molecule type" value="Genomic_DNA"/>
</dbReference>
<dbReference type="EMBL" id="CAJOBG010023134">
    <property type="protein sequence ID" value="CAF4332053.1"/>
    <property type="molecule type" value="Genomic_DNA"/>
</dbReference>
<evidence type="ECO:0000256" key="7">
    <source>
        <dbReference type="ARBA" id="ARBA00023170"/>
    </source>
</evidence>
<sequence>MSNNLERVLHSNIYIQPAHFILAIATNILNIRTLSCRVLLSSSCTYYFLTYAIISITYTCLLCPIQFARGFSINWISGRITCKTHAYILFVLPLQANIMLMLASFHRYWTSSRIHRLHSASAVRIAKRNITLGSVFSIVYMSPMLFIYYWDDSSGKCLTNFHILISIYILSQVIIYYILSPSIMILFGILTIRNIRQRSSSAIFLVSLTQRRRIESQLTRMLIIQIVVHLILVLPFGIIYSINSTIPSTRTSNVIAVRLVFVALQQCDYFAIFFLYTLSARVYRQQLVRILISTTCLNAREWYHHC</sequence>
<dbReference type="Proteomes" id="UP000663855">
    <property type="component" value="Unassembled WGS sequence"/>
</dbReference>
<dbReference type="OrthoDB" id="10015772at2759"/>
<dbReference type="PROSITE" id="PS50262">
    <property type="entry name" value="G_PROTEIN_RECEP_F1_2"/>
    <property type="match status" value="1"/>
</dbReference>
<evidence type="ECO:0000313" key="15">
    <source>
        <dbReference type="EMBL" id="CAF2187467.1"/>
    </source>
</evidence>
<comment type="subcellular location">
    <subcellularLocation>
        <location evidence="1">Cell membrane</location>
        <topology evidence="1">Multi-pass membrane protein</topology>
    </subcellularLocation>
</comment>
<accession>A0A815ZC46</accession>
<feature type="transmembrane region" description="Helical" evidence="9">
    <location>
        <begin position="221"/>
        <end position="242"/>
    </location>
</feature>
<keyword evidence="6 9" id="KW-0472">Membrane</keyword>
<evidence type="ECO:0000313" key="22">
    <source>
        <dbReference type="Proteomes" id="UP000663866"/>
    </source>
</evidence>
<evidence type="ECO:0000256" key="4">
    <source>
        <dbReference type="ARBA" id="ARBA00022989"/>
    </source>
</evidence>
<dbReference type="CDD" id="cd00637">
    <property type="entry name" value="7tm_classA_rhodopsin-like"/>
    <property type="match status" value="1"/>
</dbReference>
<dbReference type="PANTHER" id="PTHR24229:SF40">
    <property type="entry name" value="ALLATOSTATIN C RECEPTOR 1-RELATED"/>
    <property type="match status" value="1"/>
</dbReference>
<evidence type="ECO:0000256" key="8">
    <source>
        <dbReference type="ARBA" id="ARBA00023224"/>
    </source>
</evidence>
<dbReference type="EMBL" id="CAJNOW010010565">
    <property type="protein sequence ID" value="CAF1582588.1"/>
    <property type="molecule type" value="Genomic_DNA"/>
</dbReference>
<evidence type="ECO:0000256" key="3">
    <source>
        <dbReference type="ARBA" id="ARBA00022692"/>
    </source>
</evidence>
<evidence type="ECO:0000256" key="6">
    <source>
        <dbReference type="ARBA" id="ARBA00023136"/>
    </source>
</evidence>
<feature type="transmembrane region" description="Helical" evidence="9">
    <location>
        <begin position="13"/>
        <end position="34"/>
    </location>
</feature>
<proteinExistence type="predicted"/>
<feature type="transmembrane region" description="Helical" evidence="9">
    <location>
        <begin position="254"/>
        <end position="276"/>
    </location>
</feature>
<dbReference type="Proteomes" id="UP000681967">
    <property type="component" value="Unassembled WGS sequence"/>
</dbReference>
<dbReference type="Proteomes" id="UP000676336">
    <property type="component" value="Unassembled WGS sequence"/>
</dbReference>
<keyword evidence="3 9" id="KW-0812">Transmembrane</keyword>
<dbReference type="EMBL" id="CAJNRF010011408">
    <property type="protein sequence ID" value="CAF2131405.1"/>
    <property type="molecule type" value="Genomic_DNA"/>
</dbReference>
<keyword evidence="22" id="KW-1185">Reference proteome</keyword>
<evidence type="ECO:0000313" key="11">
    <source>
        <dbReference type="EMBL" id="CAF1582588.1"/>
    </source>
</evidence>
<feature type="domain" description="G-protein coupled receptors family 1 profile" evidence="10">
    <location>
        <begin position="26"/>
        <end position="276"/>
    </location>
</feature>
<evidence type="ECO:0000259" key="10">
    <source>
        <dbReference type="PROSITE" id="PS50262"/>
    </source>
</evidence>